<evidence type="ECO:0000313" key="2">
    <source>
        <dbReference type="EMBL" id="QIX19986.1"/>
    </source>
</evidence>
<reference evidence="2 3" key="2">
    <citation type="submission" date="2020-04" db="EMBL/GenBank/DDBJ databases">
        <title>FDA dAtabase for Regulatory Grade micrObial Sequences (FDA-ARGOS): Supporting development and validation of Infectious Disease Dx tests.</title>
        <authorList>
            <person name="Sciortino C."/>
            <person name="Tallon L."/>
            <person name="Sadzewicz L."/>
            <person name="Vavikolanu K."/>
            <person name="Mehta A."/>
            <person name="Aluvathingal J."/>
            <person name="Nadendla S."/>
            <person name="Nandy P."/>
            <person name="Geyer C."/>
            <person name="Yan Y."/>
            <person name="Sichtig H."/>
        </authorList>
    </citation>
    <scope>NUCLEOTIDE SEQUENCE [LARGE SCALE GENOMIC DNA]</scope>
    <source>
        <strain evidence="2 3">FDAARGOS_633</strain>
        <plasmid evidence="2 3">unnamed1</plasmid>
    </source>
</reference>
<dbReference type="Proteomes" id="UP000500870">
    <property type="component" value="Plasmid unnamed1"/>
</dbReference>
<keyword evidence="2" id="KW-0614">Plasmid</keyword>
<accession>A0A6H0ZGM7</accession>
<geneLocation type="plasmid" evidence="2 3">
    <name>unnamed1</name>
</geneLocation>
<evidence type="ECO:0000313" key="4">
    <source>
        <dbReference type="Proteomes" id="UP001155820"/>
    </source>
</evidence>
<evidence type="ECO:0008006" key="5">
    <source>
        <dbReference type="Google" id="ProtNLM"/>
    </source>
</evidence>
<dbReference type="Proteomes" id="UP001155820">
    <property type="component" value="Unassembled WGS sequence"/>
</dbReference>
<geneLocation type="plasmid" evidence="1">
    <name>unnamed2</name>
</geneLocation>
<evidence type="ECO:0000313" key="3">
    <source>
        <dbReference type="Proteomes" id="UP000500870"/>
    </source>
</evidence>
<dbReference type="AlphaFoldDB" id="A0A6H0ZGM7"/>
<name>A0A6H0ZGM7_9HYPH</name>
<proteinExistence type="predicted"/>
<dbReference type="EMBL" id="JABRWM010000002">
    <property type="protein sequence ID" value="NRF17983.1"/>
    <property type="molecule type" value="Genomic_DNA"/>
</dbReference>
<keyword evidence="4" id="KW-1185">Reference proteome</keyword>
<reference evidence="1" key="1">
    <citation type="submission" date="2019-07" db="EMBL/GenBank/DDBJ databases">
        <title>FDA dAtabase for Regulatory Grade micrObial Sequences (FDA-ARGOS): Supporting development and validation of Infectious Disease Dx tests.</title>
        <authorList>
            <person name="Bachman M."/>
            <person name="Young C."/>
            <person name="Tallon L."/>
            <person name="Sadzewicz L."/>
            <person name="Vavikolanu K."/>
            <person name="Mehta A."/>
            <person name="Aluvathingal J."/>
            <person name="Nadendla S."/>
            <person name="Nandy P."/>
            <person name="Geyer C."/>
            <person name="Yan Y."/>
            <person name="Sichtig H."/>
        </authorList>
    </citation>
    <scope>NUCLEOTIDE SEQUENCE</scope>
    <source>
        <strain evidence="1">FDAARGOS_618</strain>
        <plasmid evidence="1">unnamed2</plasmid>
    </source>
</reference>
<protein>
    <recommendedName>
        <fullName evidence="5">ABM domain-containing protein</fullName>
    </recommendedName>
</protein>
<dbReference type="RefSeq" id="WP_052820724.1">
    <property type="nucleotide sequence ID" value="NZ_CP050897.1"/>
</dbReference>
<dbReference type="EMBL" id="CP050897">
    <property type="protein sequence ID" value="QIX19986.1"/>
    <property type="molecule type" value="Genomic_DNA"/>
</dbReference>
<organism evidence="2 3">
    <name type="scientific">Agrobacterium pusense</name>
    <dbReference type="NCBI Taxonomy" id="648995"/>
    <lineage>
        <taxon>Bacteria</taxon>
        <taxon>Pseudomonadati</taxon>
        <taxon>Pseudomonadota</taxon>
        <taxon>Alphaproteobacteria</taxon>
        <taxon>Hyphomicrobiales</taxon>
        <taxon>Rhizobiaceae</taxon>
        <taxon>Rhizobium/Agrobacterium group</taxon>
        <taxon>Agrobacterium</taxon>
    </lineage>
</organism>
<sequence length="95" mass="10718">MSITVVVSIKGTSVEKIREVATARPDLSEALGTLLKKHGVISHKRYHNGDDILDIDEWESEEGFQNFLTEARPLIDELARLRGSETPTDKVWFPL</sequence>
<gene>
    <name evidence="1" type="ORF">FOB26_02305</name>
    <name evidence="2" type="ORF">FOB41_02110</name>
</gene>
<evidence type="ECO:0000313" key="1">
    <source>
        <dbReference type="EMBL" id="NRF17983.1"/>
    </source>
</evidence>